<feature type="domain" description="DnaJ homologue subfamily C member 28 conserved" evidence="1">
    <location>
        <begin position="7"/>
        <end position="73"/>
    </location>
</feature>
<dbReference type="OrthoDB" id="9798476at2"/>
<dbReference type="EMBL" id="FO203522">
    <property type="protein sequence ID" value="CCO23002.1"/>
    <property type="molecule type" value="Genomic_DNA"/>
</dbReference>
<dbReference type="RefSeq" id="WP_015335607.1">
    <property type="nucleotide sequence ID" value="NC_020055.1"/>
</dbReference>
<evidence type="ECO:0000313" key="2">
    <source>
        <dbReference type="EMBL" id="CCO23002.1"/>
    </source>
</evidence>
<gene>
    <name evidence="2" type="ORF">DESAM_20715</name>
</gene>
<dbReference type="PANTHER" id="PTHR39158:SF1">
    <property type="entry name" value="DNAJ HOMOLOG SUBFAMILY C MEMBER 28"/>
    <property type="match status" value="1"/>
</dbReference>
<dbReference type="InterPro" id="IPR018961">
    <property type="entry name" value="DnaJ_homolog_subfam-C_membr-28"/>
</dbReference>
<dbReference type="STRING" id="1121451.DESAM_20715"/>
<name>L0R9W3_9BACT</name>
<dbReference type="eggNOG" id="ENOG5032TNY">
    <property type="taxonomic scope" value="Bacteria"/>
</dbReference>
<sequence length="131" mass="15497">MYFISAIAEAKIKESERKGEFDNLSCNGRPINYEDDSMIPPDLRMAYKALKNAGYLPPEMQLRKDIHSALDLLEHMEDEKKRYLQMQKVNLLFEQVKSMRGTKISIDEEDEYYKSIVERMTLHSKKFKEIK</sequence>
<dbReference type="PATRIC" id="fig|1121451.3.peg.975"/>
<keyword evidence="3" id="KW-1185">Reference proteome</keyword>
<dbReference type="AlphaFoldDB" id="L0R9W3"/>
<reference evidence="2 3" key="1">
    <citation type="submission" date="2012-10" db="EMBL/GenBank/DDBJ databases">
        <authorList>
            <person name="Genoscope - CEA"/>
        </authorList>
    </citation>
    <scope>NUCLEOTIDE SEQUENCE [LARGE SCALE GENOMIC DNA]</scope>
    <source>
        <strain evidence="3">AM13 / DSM 14728</strain>
    </source>
</reference>
<protein>
    <recommendedName>
        <fullName evidence="1">DnaJ homologue subfamily C member 28 conserved domain-containing protein</fullName>
    </recommendedName>
</protein>
<organism evidence="2 3">
    <name type="scientific">Maridesulfovibrio hydrothermalis AM13 = DSM 14728</name>
    <dbReference type="NCBI Taxonomy" id="1121451"/>
    <lineage>
        <taxon>Bacteria</taxon>
        <taxon>Pseudomonadati</taxon>
        <taxon>Thermodesulfobacteriota</taxon>
        <taxon>Desulfovibrionia</taxon>
        <taxon>Desulfovibrionales</taxon>
        <taxon>Desulfovibrionaceae</taxon>
        <taxon>Maridesulfovibrio</taxon>
    </lineage>
</organism>
<dbReference type="KEGG" id="dhy:DESAM_20715"/>
<dbReference type="InterPro" id="IPR052573">
    <property type="entry name" value="DnaJ_C_subfamily_28"/>
</dbReference>
<dbReference type="HOGENOM" id="CLU_129296_0_0_7"/>
<dbReference type="PANTHER" id="PTHR39158">
    <property type="entry name" value="OS08G0560600 PROTEIN"/>
    <property type="match status" value="1"/>
</dbReference>
<evidence type="ECO:0000259" key="1">
    <source>
        <dbReference type="Pfam" id="PF09350"/>
    </source>
</evidence>
<proteinExistence type="predicted"/>
<accession>L0R9W3</accession>
<dbReference type="Proteomes" id="UP000010808">
    <property type="component" value="Chromosome"/>
</dbReference>
<dbReference type="Pfam" id="PF09350">
    <property type="entry name" value="DJC28_CD"/>
    <property type="match status" value="1"/>
</dbReference>
<evidence type="ECO:0000313" key="3">
    <source>
        <dbReference type="Proteomes" id="UP000010808"/>
    </source>
</evidence>